<proteinExistence type="predicted"/>
<accession>A0A841TU50</accession>
<evidence type="ECO:0000313" key="2">
    <source>
        <dbReference type="Proteomes" id="UP000553776"/>
    </source>
</evidence>
<dbReference type="Pfam" id="PF14101">
    <property type="entry name" value="DUF4275"/>
    <property type="match status" value="1"/>
</dbReference>
<dbReference type="EMBL" id="JACJVR010000011">
    <property type="protein sequence ID" value="MBB6690442.1"/>
    <property type="molecule type" value="Genomic_DNA"/>
</dbReference>
<dbReference type="AlphaFoldDB" id="A0A841TU50"/>
<evidence type="ECO:0000313" key="1">
    <source>
        <dbReference type="EMBL" id="MBB6690442.1"/>
    </source>
</evidence>
<organism evidence="1 2">
    <name type="scientific">Cohnella xylanilytica</name>
    <dbReference type="NCBI Taxonomy" id="557555"/>
    <lineage>
        <taxon>Bacteria</taxon>
        <taxon>Bacillati</taxon>
        <taxon>Bacillota</taxon>
        <taxon>Bacilli</taxon>
        <taxon>Bacillales</taxon>
        <taxon>Paenibacillaceae</taxon>
        <taxon>Cohnella</taxon>
    </lineage>
</organism>
<comment type="caution">
    <text evidence="1">The sequence shown here is derived from an EMBL/GenBank/DDBJ whole genome shotgun (WGS) entry which is preliminary data.</text>
</comment>
<name>A0A841TU50_9BACL</name>
<protein>
    <submittedName>
        <fullName evidence="1">DUF4275 family protein</fullName>
    </submittedName>
</protein>
<sequence>MRIKEKIKKILDNLPDEELEKVYWTVEVLQKDYLFRKNLQDKGAILSELFQKEAQSVNELWDNSFASDISMDTKKAVYYDQIKWHIFSYQIKNCLKEEAARNAFDAAAKDELYVMYQNKSYVLMLKNAKDTVSTDFDSEEDIYIFDKDLTWTYVHTHESYCGPYFHLAGGFK</sequence>
<dbReference type="Proteomes" id="UP000553776">
    <property type="component" value="Unassembled WGS sequence"/>
</dbReference>
<keyword evidence="2" id="KW-1185">Reference proteome</keyword>
<dbReference type="InterPro" id="IPR025454">
    <property type="entry name" value="DUF4275"/>
</dbReference>
<reference evidence="1 2" key="1">
    <citation type="submission" date="2020-08" db="EMBL/GenBank/DDBJ databases">
        <title>Cohnella phylogeny.</title>
        <authorList>
            <person name="Dunlap C."/>
        </authorList>
    </citation>
    <scope>NUCLEOTIDE SEQUENCE [LARGE SCALE GENOMIC DNA]</scope>
    <source>
        <strain evidence="1 2">DSM 25239</strain>
    </source>
</reference>
<gene>
    <name evidence="1" type="ORF">H7B90_03410</name>
</gene>